<dbReference type="SUPFAM" id="SSF54236">
    <property type="entry name" value="Ubiquitin-like"/>
    <property type="match status" value="5"/>
</dbReference>
<gene>
    <name evidence="3" type="ORF">SEMRO_154_G069870.1</name>
</gene>
<dbReference type="CDD" id="cd17039">
    <property type="entry name" value="Ubl_ubiquitin_like"/>
    <property type="match status" value="5"/>
</dbReference>
<dbReference type="GO" id="GO:0070628">
    <property type="term" value="F:proteasome binding"/>
    <property type="evidence" value="ECO:0007669"/>
    <property type="project" value="TreeGrafter"/>
</dbReference>
<evidence type="ECO:0000313" key="4">
    <source>
        <dbReference type="Proteomes" id="UP001153069"/>
    </source>
</evidence>
<evidence type="ECO:0000313" key="3">
    <source>
        <dbReference type="EMBL" id="CAB9503018.1"/>
    </source>
</evidence>
<dbReference type="Gene3D" id="3.10.20.90">
    <property type="entry name" value="Phosphatidylinositol 3-kinase Catalytic Subunit, Chain A, domain 1"/>
    <property type="match status" value="5"/>
</dbReference>
<accession>A0A9N8H5V8</accession>
<feature type="domain" description="Ubiquitin-like" evidence="2">
    <location>
        <begin position="374"/>
        <end position="443"/>
    </location>
</feature>
<feature type="compositionally biased region" description="Basic and acidic residues" evidence="1">
    <location>
        <begin position="112"/>
        <end position="139"/>
    </location>
</feature>
<name>A0A9N8H5V8_9STRA</name>
<dbReference type="SMART" id="SM00213">
    <property type="entry name" value="UBQ"/>
    <property type="match status" value="5"/>
</dbReference>
<feature type="domain" description="Ubiquitin-like" evidence="2">
    <location>
        <begin position="191"/>
        <end position="260"/>
    </location>
</feature>
<dbReference type="InterPro" id="IPR000626">
    <property type="entry name" value="Ubiquitin-like_dom"/>
</dbReference>
<protein>
    <submittedName>
        <fullName evidence="3">Polyubiquitin</fullName>
    </submittedName>
</protein>
<dbReference type="EMBL" id="CAICTM010000153">
    <property type="protein sequence ID" value="CAB9503018.1"/>
    <property type="molecule type" value="Genomic_DNA"/>
</dbReference>
<feature type="region of interest" description="Disordered" evidence="1">
    <location>
        <begin position="343"/>
        <end position="375"/>
    </location>
</feature>
<dbReference type="GO" id="GO:0043130">
    <property type="term" value="F:ubiquitin binding"/>
    <property type="evidence" value="ECO:0007669"/>
    <property type="project" value="TreeGrafter"/>
</dbReference>
<dbReference type="InterPro" id="IPR029071">
    <property type="entry name" value="Ubiquitin-like_domsf"/>
</dbReference>
<feature type="domain" description="Ubiquitin-like" evidence="2">
    <location>
        <begin position="265"/>
        <end position="335"/>
    </location>
</feature>
<dbReference type="GO" id="GO:0031593">
    <property type="term" value="F:polyubiquitin modification-dependent protein binding"/>
    <property type="evidence" value="ECO:0007669"/>
    <property type="project" value="TreeGrafter"/>
</dbReference>
<dbReference type="Proteomes" id="UP001153069">
    <property type="component" value="Unassembled WGS sequence"/>
</dbReference>
<feature type="compositionally biased region" description="Basic and acidic residues" evidence="1">
    <location>
        <begin position="594"/>
        <end position="603"/>
    </location>
</feature>
<dbReference type="GO" id="GO:0005654">
    <property type="term" value="C:nucleoplasm"/>
    <property type="evidence" value="ECO:0007669"/>
    <property type="project" value="TreeGrafter"/>
</dbReference>
<dbReference type="PANTHER" id="PTHR10621">
    <property type="entry name" value="UV EXCISION REPAIR PROTEIN RAD23"/>
    <property type="match status" value="1"/>
</dbReference>
<organism evidence="3 4">
    <name type="scientific">Seminavis robusta</name>
    <dbReference type="NCBI Taxonomy" id="568900"/>
    <lineage>
        <taxon>Eukaryota</taxon>
        <taxon>Sar</taxon>
        <taxon>Stramenopiles</taxon>
        <taxon>Ochrophyta</taxon>
        <taxon>Bacillariophyta</taxon>
        <taxon>Bacillariophyceae</taxon>
        <taxon>Bacillariophycidae</taxon>
        <taxon>Naviculales</taxon>
        <taxon>Naviculaceae</taxon>
        <taxon>Seminavis</taxon>
    </lineage>
</organism>
<feature type="region of interest" description="Disordered" evidence="1">
    <location>
        <begin position="561"/>
        <end position="604"/>
    </location>
</feature>
<evidence type="ECO:0000259" key="2">
    <source>
        <dbReference type="PROSITE" id="PS50053"/>
    </source>
</evidence>
<feature type="domain" description="Ubiquitin-like" evidence="2">
    <location>
        <begin position="448"/>
        <end position="518"/>
    </location>
</feature>
<dbReference type="PANTHER" id="PTHR10621:SF0">
    <property type="entry name" value="UV EXCISION REPAIR PROTEIN RAD23"/>
    <property type="match status" value="1"/>
</dbReference>
<feature type="region of interest" description="Disordered" evidence="1">
    <location>
        <begin position="109"/>
        <end position="156"/>
    </location>
</feature>
<evidence type="ECO:0000256" key="1">
    <source>
        <dbReference type="SAM" id="MobiDB-lite"/>
    </source>
</evidence>
<dbReference type="AlphaFoldDB" id="A0A9N8H5V8"/>
<feature type="compositionally biased region" description="Basic and acidic residues" evidence="1">
    <location>
        <begin position="147"/>
        <end position="156"/>
    </location>
</feature>
<dbReference type="GO" id="GO:0043161">
    <property type="term" value="P:proteasome-mediated ubiquitin-dependent protein catabolic process"/>
    <property type="evidence" value="ECO:0007669"/>
    <property type="project" value="TreeGrafter"/>
</dbReference>
<dbReference type="Pfam" id="PF00240">
    <property type="entry name" value="ubiquitin"/>
    <property type="match status" value="4"/>
</dbReference>
<sequence length="702" mass="78753">MRLLDAKTEKTKKSDMPDYMKRRCFVRWGGDVVKVLMDPDEPTIVLKQILEEHTGIPVDDQMIFYNGMKKAFEHEKSLRYYGAHGGGFFDLAHSDDVDANMNIIRKARRRKSFSDSDHGKPAAKNTKDMDLSVQEEKLNKQRARRSSMIEKQEELKKLREQEEARLAEEARKKAEEAAKKAAEAERKKRLRNIHVTTPDGQVLTVTLDKDGTVGDIKTNIADDCKIPPGKQVLKYNGKVLDNDSGTLDQLGIPDGAQLTVEPFKIPITVNTPDGKQIQAMVDPALPVAELKKQLEADSGVAANDQKLFLQGKELSDPAKKLEDYGVKAGSVLDMVDEAKRRAEAEAKKKAEQEAKQKAEDARKKAEEEQRKRKRTLTVVTPEGQVMVITHDQDDTIADVKGSIEDGCKIPPSKQVLKYNGQVLDKDGKTLEQLGIPDGARLTVEPLKIKITVNTPDGKQIEAEVDPALPVADLKIQLEADSGVAANDQKLFLQGKELDDPAKKLEDYGVKEGSVLDMVDEAKRKAEEEAAAKKKAEEEARLKAEAEAKKKAEEEEAKRKAEEEARLKAEAKAEKKAKKKKKKKDDDGSDNSWEPEPHKPKDYSIDFTPTPLDLTRFKAWFMIGDQVPFEMICPIAMDIKGFKVEILKLRNEARFVKQYFEGLEDPNELKIYPAGSWGEGEPLPEDIPVPKDSSEYKFFSVLR</sequence>
<dbReference type="PROSITE" id="PS50053">
    <property type="entry name" value="UBIQUITIN_2"/>
    <property type="match status" value="4"/>
</dbReference>
<keyword evidence="4" id="KW-1185">Reference proteome</keyword>
<dbReference type="OrthoDB" id="3519228at2759"/>
<feature type="compositionally biased region" description="Basic and acidic residues" evidence="1">
    <location>
        <begin position="561"/>
        <end position="573"/>
    </location>
</feature>
<feature type="compositionally biased region" description="Basic and acidic residues" evidence="1">
    <location>
        <begin position="343"/>
        <end position="370"/>
    </location>
</feature>
<reference evidence="3" key="1">
    <citation type="submission" date="2020-06" db="EMBL/GenBank/DDBJ databases">
        <authorList>
            <consortium name="Plant Systems Biology data submission"/>
        </authorList>
    </citation>
    <scope>NUCLEOTIDE SEQUENCE</scope>
    <source>
        <strain evidence="3">D6</strain>
    </source>
</reference>
<comment type="caution">
    <text evidence="3">The sequence shown here is derived from an EMBL/GenBank/DDBJ whole genome shotgun (WGS) entry which is preliminary data.</text>
</comment>
<proteinExistence type="predicted"/>
<dbReference type="GO" id="GO:0005829">
    <property type="term" value="C:cytosol"/>
    <property type="evidence" value="ECO:0007669"/>
    <property type="project" value="TreeGrafter"/>
</dbReference>